<dbReference type="AlphaFoldDB" id="A0A2C9UKQ7"/>
<proteinExistence type="predicted"/>
<gene>
    <name evidence="1" type="ORF">MANES_14G111100</name>
</gene>
<protein>
    <submittedName>
        <fullName evidence="1">Uncharacterized protein</fullName>
    </submittedName>
</protein>
<evidence type="ECO:0000313" key="1">
    <source>
        <dbReference type="EMBL" id="OAY31425.1"/>
    </source>
</evidence>
<sequence>MCGKTSGFSHVQIPLSCLIRNCPIKLVQKICQSELLNAYRELDAWTSPPASTKWYQLEVMSFDIYTGVQEPVWPKLLSLIP</sequence>
<organism evidence="1">
    <name type="scientific">Manihot esculenta</name>
    <name type="common">Cassava</name>
    <name type="synonym">Jatropha manihot</name>
    <dbReference type="NCBI Taxonomy" id="3983"/>
    <lineage>
        <taxon>Eukaryota</taxon>
        <taxon>Viridiplantae</taxon>
        <taxon>Streptophyta</taxon>
        <taxon>Embryophyta</taxon>
        <taxon>Tracheophyta</taxon>
        <taxon>Spermatophyta</taxon>
        <taxon>Magnoliopsida</taxon>
        <taxon>eudicotyledons</taxon>
        <taxon>Gunneridae</taxon>
        <taxon>Pentapetalae</taxon>
        <taxon>rosids</taxon>
        <taxon>fabids</taxon>
        <taxon>Malpighiales</taxon>
        <taxon>Euphorbiaceae</taxon>
        <taxon>Crotonoideae</taxon>
        <taxon>Manihoteae</taxon>
        <taxon>Manihot</taxon>
    </lineage>
</organism>
<dbReference type="EMBL" id="CM004400">
    <property type="protein sequence ID" value="OAY31425.1"/>
    <property type="molecule type" value="Genomic_DNA"/>
</dbReference>
<name>A0A2C9UKQ7_MANES</name>
<accession>A0A2C9UKQ7</accession>
<reference evidence="1" key="1">
    <citation type="submission" date="2016-02" db="EMBL/GenBank/DDBJ databases">
        <title>WGS assembly of Manihot esculenta.</title>
        <authorList>
            <person name="Bredeson J.V."/>
            <person name="Prochnik S.E."/>
            <person name="Lyons J.B."/>
            <person name="Schmutz J."/>
            <person name="Grimwood J."/>
            <person name="Vrebalov J."/>
            <person name="Bart R.S."/>
            <person name="Amuge T."/>
            <person name="Ferguson M.E."/>
            <person name="Green R."/>
            <person name="Putnam N."/>
            <person name="Stites J."/>
            <person name="Rounsley S."/>
            <person name="Rokhsar D.S."/>
        </authorList>
    </citation>
    <scope>NUCLEOTIDE SEQUENCE [LARGE SCALE GENOMIC DNA]</scope>
    <source>
        <tissue evidence="1">Leaf</tissue>
    </source>
</reference>